<keyword evidence="1" id="KW-0812">Transmembrane</keyword>
<comment type="caution">
    <text evidence="2">The sequence shown here is derived from an EMBL/GenBank/DDBJ whole genome shotgun (WGS) entry which is preliminary data.</text>
</comment>
<gene>
    <name evidence="2" type="ORF">S01H4_35169</name>
</gene>
<name>X1A3P6_9ZZZZ</name>
<protein>
    <submittedName>
        <fullName evidence="2">Uncharacterized protein</fullName>
    </submittedName>
</protein>
<keyword evidence="1" id="KW-0472">Membrane</keyword>
<evidence type="ECO:0000313" key="2">
    <source>
        <dbReference type="EMBL" id="GAG76720.1"/>
    </source>
</evidence>
<dbReference type="EMBL" id="BART01018668">
    <property type="protein sequence ID" value="GAG76720.1"/>
    <property type="molecule type" value="Genomic_DNA"/>
</dbReference>
<sequence length="111" mass="12813">MTYTPFEARVLPIFFYYIFLSIFGILITIQMIKKWKERKQIAPLHLSIVFAFFTAAIIVLAIGLAEAAITGYYKEVYRLSLPLAYTMVVIGNIFLYLFASNITDKGKMRKQ</sequence>
<feature type="transmembrane region" description="Helical" evidence="1">
    <location>
        <begin position="44"/>
        <end position="73"/>
    </location>
</feature>
<reference evidence="2" key="1">
    <citation type="journal article" date="2014" name="Front. Microbiol.">
        <title>High frequency of phylogenetically diverse reductive dehalogenase-homologous genes in deep subseafloor sedimentary metagenomes.</title>
        <authorList>
            <person name="Kawai M."/>
            <person name="Futagami T."/>
            <person name="Toyoda A."/>
            <person name="Takaki Y."/>
            <person name="Nishi S."/>
            <person name="Hori S."/>
            <person name="Arai W."/>
            <person name="Tsubouchi T."/>
            <person name="Morono Y."/>
            <person name="Uchiyama I."/>
            <person name="Ito T."/>
            <person name="Fujiyama A."/>
            <person name="Inagaki F."/>
            <person name="Takami H."/>
        </authorList>
    </citation>
    <scope>NUCLEOTIDE SEQUENCE</scope>
    <source>
        <strain evidence="2">Expedition CK06-06</strain>
    </source>
</reference>
<proteinExistence type="predicted"/>
<evidence type="ECO:0000256" key="1">
    <source>
        <dbReference type="SAM" id="Phobius"/>
    </source>
</evidence>
<accession>X1A3P6</accession>
<keyword evidence="1" id="KW-1133">Transmembrane helix</keyword>
<feature type="transmembrane region" description="Helical" evidence="1">
    <location>
        <begin position="13"/>
        <end position="32"/>
    </location>
</feature>
<organism evidence="2">
    <name type="scientific">marine sediment metagenome</name>
    <dbReference type="NCBI Taxonomy" id="412755"/>
    <lineage>
        <taxon>unclassified sequences</taxon>
        <taxon>metagenomes</taxon>
        <taxon>ecological metagenomes</taxon>
    </lineage>
</organism>
<dbReference type="AlphaFoldDB" id="X1A3P6"/>
<feature type="transmembrane region" description="Helical" evidence="1">
    <location>
        <begin position="79"/>
        <end position="99"/>
    </location>
</feature>